<sequence>MALKLPFPPKLRFLHFIIILGLFLSRSNASAQCDPTNNSIVVCNVSDFSSKTVNLFCALVSYIPGGIWNDDSFTGGLNPVTGILDVQAIGLSGIFSYTYAAVGSSPTTVFVTVGGYAGVSNLGVPACSDNETFNLFLGFKGDFLSPQSNGIWHDDDGTGAISGNYLNATVAGLGPHYFTYTMPAIGGCSSKSSTILVTVKRAPEPGVPTDLKICSDNLMAYSNLNLFDLLTGEDPNGLWKEFSTSELAGVSDSTVDVQHIYSTLGAGVYNFVYTVKPIGADNTICNEKTSTVSILIEKQLDFTGANLVVNSDICEMDIATATYKAVLSEGNQGIPDGNYLVSYKIGGTSSTVSDSVTASFANGVLTFDINRLNFPQVDDYTVTITDIVKVGGLGLCNNVIGLISDMLHINPMPRINSGTLIINAVCKGESAKVIISGNINLADGNYSIIYNLSGKNSAIAQQANFKVINGVVGDILIPFGLIAIDGDTTFAVKKITNLTTGCTNTSTLSKIFVVNPLPDVSRLVLDVKDVCENQPVSVLLSGLGILTNITLSYNLTGANTALNETVTVEVNSGAASFAIPSALLISTGITTLVLTDIIDNTNGCGAIINIGSKSFTINTIPNLPIVDDQQFCKNDKATIANLVPKGTQYQWFDSLTSTTALNNNTLLVTKNYYVKEVNVVTKCESGRAVLNVRVNELGTPVLVQDPLNFCGLDKPTVNSLTAITTASGTIEWYDAAVNGNKLATTALLKEGAAYYGFSYSSTTTCYSDVVEVTVSLTNCDVTPEFFIPDGFSPNGDGVNDSFRIRNIEFIYPNFTLDIYSRYGNLLFSGNKNKLEWDGKNSDFKIGIDGVAPNGVYFYIINHNKGNKAPKQGQLYLNR</sequence>
<protein>
    <submittedName>
        <fullName evidence="3">Gliding motility-associated C-terminal domain-containing protein</fullName>
    </submittedName>
</protein>
<organism evidence="3 4">
    <name type="scientific">Flavobacterium frigoris</name>
    <dbReference type="NCBI Taxonomy" id="229204"/>
    <lineage>
        <taxon>Bacteria</taxon>
        <taxon>Pseudomonadati</taxon>
        <taxon>Bacteroidota</taxon>
        <taxon>Flavobacteriia</taxon>
        <taxon>Flavobacteriales</taxon>
        <taxon>Flavobacteriaceae</taxon>
        <taxon>Flavobacterium</taxon>
    </lineage>
</organism>
<dbReference type="Proteomes" id="UP000183658">
    <property type="component" value="Unassembled WGS sequence"/>
</dbReference>
<dbReference type="RefSeq" id="WP_074724590.1">
    <property type="nucleotide sequence ID" value="NZ_CBCRVS010000006.1"/>
</dbReference>
<dbReference type="AlphaFoldDB" id="A0A1H9R8G7"/>
<dbReference type="NCBIfam" id="TIGR04131">
    <property type="entry name" value="Bac_Flav_CTERM"/>
    <property type="match status" value="1"/>
</dbReference>
<dbReference type="EMBL" id="FOFZ01000019">
    <property type="protein sequence ID" value="SER68887.1"/>
    <property type="molecule type" value="Genomic_DNA"/>
</dbReference>
<evidence type="ECO:0000256" key="1">
    <source>
        <dbReference type="SAM" id="SignalP"/>
    </source>
</evidence>
<accession>A0A1H9R8G7</accession>
<feature type="chain" id="PRO_5010350856" evidence="1">
    <location>
        <begin position="32"/>
        <end position="878"/>
    </location>
</feature>
<reference evidence="4" key="1">
    <citation type="submission" date="2016-10" db="EMBL/GenBank/DDBJ databases">
        <authorList>
            <person name="Varghese N."/>
            <person name="Submissions S."/>
        </authorList>
    </citation>
    <scope>NUCLEOTIDE SEQUENCE [LARGE SCALE GENOMIC DNA]</scope>
    <source>
        <strain evidence="4">DSM 15719</strain>
    </source>
</reference>
<evidence type="ECO:0000313" key="4">
    <source>
        <dbReference type="Proteomes" id="UP000183658"/>
    </source>
</evidence>
<dbReference type="Pfam" id="PF19081">
    <property type="entry name" value="Ig_7"/>
    <property type="match status" value="1"/>
</dbReference>
<evidence type="ECO:0000259" key="2">
    <source>
        <dbReference type="Pfam" id="PF19081"/>
    </source>
</evidence>
<gene>
    <name evidence="3" type="ORF">SAMN05444355_11950</name>
</gene>
<keyword evidence="1" id="KW-0732">Signal</keyword>
<feature type="signal peptide" evidence="1">
    <location>
        <begin position="1"/>
        <end position="31"/>
    </location>
</feature>
<evidence type="ECO:0000313" key="3">
    <source>
        <dbReference type="EMBL" id="SER68887.1"/>
    </source>
</evidence>
<feature type="domain" description="Ig-like" evidence="2">
    <location>
        <begin position="621"/>
        <end position="695"/>
    </location>
</feature>
<proteinExistence type="predicted"/>
<dbReference type="InterPro" id="IPR026341">
    <property type="entry name" value="T9SS_type_B"/>
</dbReference>
<dbReference type="InterPro" id="IPR044023">
    <property type="entry name" value="Ig_7"/>
</dbReference>
<dbReference type="OrthoDB" id="1236981at2"/>
<dbReference type="Pfam" id="PF13585">
    <property type="entry name" value="CHU_C"/>
    <property type="match status" value="1"/>
</dbReference>
<keyword evidence="4" id="KW-1185">Reference proteome</keyword>
<name>A0A1H9R8G7_FLAFI</name>